<evidence type="ECO:0000259" key="3">
    <source>
        <dbReference type="PROSITE" id="PS50181"/>
    </source>
</evidence>
<proteinExistence type="predicted"/>
<dbReference type="InterPro" id="IPR001810">
    <property type="entry name" value="F-box_dom"/>
</dbReference>
<evidence type="ECO:0000256" key="1">
    <source>
        <dbReference type="ARBA" id="ARBA00022737"/>
    </source>
</evidence>
<dbReference type="PROSITE" id="PS50181">
    <property type="entry name" value="FBOX"/>
    <property type="match status" value="1"/>
</dbReference>
<evidence type="ECO:0000313" key="5">
    <source>
        <dbReference type="Proteomes" id="UP000290289"/>
    </source>
</evidence>
<comment type="caution">
    <text evidence="4">The sequence shown here is derived from an EMBL/GenBank/DDBJ whole genome shotgun (WGS) entry which is preliminary data.</text>
</comment>
<dbReference type="InterPro" id="IPR036047">
    <property type="entry name" value="F-box-like_dom_sf"/>
</dbReference>
<dbReference type="Pfam" id="PF01535">
    <property type="entry name" value="PPR"/>
    <property type="match status" value="1"/>
</dbReference>
<gene>
    <name evidence="4" type="ORF">DVH24_032281</name>
</gene>
<sequence>MALARRVSLFPLPAKFRTLAPKTATSQDFETPASFSFTFIRHYCSSPLRLDPYCYDDQHLRHGHDPDSFFGSLIDGSTRKSQLGQIHAQLVVLGLIDSGFLITKLVNASSNLGYISYARQVFDEFTDPDVFQWNAIIRCYSRHNVFSQAIEMYSRMQVMGVSPDGFTFPHVLKACSGMPDLEMGRRVHGQVFRHGFESDVFVQNGLVALYAKCSRIDRARAVFDGLGERTVVSWTSMISGYAQNGQPLEALRIFGLMRNLNVKPDWIVLVSVLKAYTDVEDLGQGTSVHGCLIKMGLESEPDLLIALTAMYAKSGQVMAARSFFDQMQTPNVILWNAMISGYAKNGYANEAVELFREMITKHFRTDSITMRSAISACAQFFWVTVKCKLPIKNAFPMAETFYKRGEMEEEASNQNRSLSDLPEDLLLRILSFLPTLDSVQTSLISQKWRPLWSLVPSLDFRFELFPPREPPSDTCQFYAEFVDRVLISRPNSPVHTFRLTFIFHDHYHSHVDSWVRSAVTHLRARELHLDFFIHRDFHNDETHNHHYDFPFSFLRNGCVEKLSLTRCYLTLPAKLSTMRFWTIRSLLLDMVCLEDQMMNDLILGCPNLEDMELQNCWGHHHLKICSKRLKRLAFGFFYDSEIKETVSIDCPNLCSISFDCCSFYRFALKNAESLVYFRVQIVNIVERYYDLWSRTVKLIEQAPNLKHLDALNWWFKFLTSTDSFPKSFILHNLKLLELQTGFTKHDLVGMAALLKHCPNLETMILEYPFKFGEDESLPEELSDKSAEFSIPSLKQVTIKPYTGTEDEGNFVKILTEQGVVLEKIVLVPGQVGENGIVLMQVPPIVLYKKDSQSWKYSLLRNARCTLSFKLGIHRLSQFPCYFLD</sequence>
<dbReference type="Proteomes" id="UP000290289">
    <property type="component" value="Chromosome 9"/>
</dbReference>
<protein>
    <recommendedName>
        <fullName evidence="3">F-box domain-containing protein</fullName>
    </recommendedName>
</protein>
<dbReference type="GO" id="GO:0009451">
    <property type="term" value="P:RNA modification"/>
    <property type="evidence" value="ECO:0007669"/>
    <property type="project" value="InterPro"/>
</dbReference>
<dbReference type="InterPro" id="IPR053781">
    <property type="entry name" value="F-box_AtFBL13-like"/>
</dbReference>
<dbReference type="SUPFAM" id="SSF52058">
    <property type="entry name" value="L domain-like"/>
    <property type="match status" value="1"/>
</dbReference>
<dbReference type="FunFam" id="1.25.40.10:FF:000309">
    <property type="entry name" value="Pentatricopeptide repeat-containing protein, chloroplastic"/>
    <property type="match status" value="1"/>
</dbReference>
<evidence type="ECO:0000313" key="4">
    <source>
        <dbReference type="EMBL" id="RXH89924.1"/>
    </source>
</evidence>
<dbReference type="InterPro" id="IPR055357">
    <property type="entry name" value="LRR_At1g61320_AtMIF1"/>
</dbReference>
<name>A0A498J6W3_MALDO</name>
<dbReference type="EMBL" id="RDQH01000335">
    <property type="protein sequence ID" value="RXH89924.1"/>
    <property type="molecule type" value="Genomic_DNA"/>
</dbReference>
<dbReference type="SUPFAM" id="SSF81383">
    <property type="entry name" value="F-box domain"/>
    <property type="match status" value="1"/>
</dbReference>
<dbReference type="Pfam" id="PF13041">
    <property type="entry name" value="PPR_2"/>
    <property type="match status" value="2"/>
</dbReference>
<dbReference type="FunFam" id="1.25.40.10:FF:000409">
    <property type="entry name" value="Pentatricopeptide repeat-containing protein, chloroplastic"/>
    <property type="match status" value="1"/>
</dbReference>
<feature type="repeat" description="PPR" evidence="2">
    <location>
        <begin position="230"/>
        <end position="264"/>
    </location>
</feature>
<evidence type="ECO:0000256" key="2">
    <source>
        <dbReference type="PROSITE-ProRule" id="PRU00708"/>
    </source>
</evidence>
<dbReference type="InterPro" id="IPR011990">
    <property type="entry name" value="TPR-like_helical_dom_sf"/>
</dbReference>
<dbReference type="FunFam" id="1.25.40.10:FF:000840">
    <property type="entry name" value="Pentatricopeptide repeat-containing protein At3g12770"/>
    <property type="match status" value="1"/>
</dbReference>
<feature type="repeat" description="PPR" evidence="2">
    <location>
        <begin position="129"/>
        <end position="163"/>
    </location>
</feature>
<dbReference type="Pfam" id="PF00646">
    <property type="entry name" value="F-box"/>
    <property type="match status" value="1"/>
</dbReference>
<feature type="domain" description="F-box" evidence="3">
    <location>
        <begin position="415"/>
        <end position="465"/>
    </location>
</feature>
<dbReference type="SMART" id="SM00256">
    <property type="entry name" value="FBOX"/>
    <property type="match status" value="1"/>
</dbReference>
<dbReference type="GO" id="GO:0003723">
    <property type="term" value="F:RNA binding"/>
    <property type="evidence" value="ECO:0007669"/>
    <property type="project" value="InterPro"/>
</dbReference>
<organism evidence="4 5">
    <name type="scientific">Malus domestica</name>
    <name type="common">Apple</name>
    <name type="synonym">Pyrus malus</name>
    <dbReference type="NCBI Taxonomy" id="3750"/>
    <lineage>
        <taxon>Eukaryota</taxon>
        <taxon>Viridiplantae</taxon>
        <taxon>Streptophyta</taxon>
        <taxon>Embryophyta</taxon>
        <taxon>Tracheophyta</taxon>
        <taxon>Spermatophyta</taxon>
        <taxon>Magnoliopsida</taxon>
        <taxon>eudicotyledons</taxon>
        <taxon>Gunneridae</taxon>
        <taxon>Pentapetalae</taxon>
        <taxon>rosids</taxon>
        <taxon>fabids</taxon>
        <taxon>Rosales</taxon>
        <taxon>Rosaceae</taxon>
        <taxon>Amygdaloideae</taxon>
        <taxon>Maleae</taxon>
        <taxon>Malus</taxon>
    </lineage>
</organism>
<dbReference type="Pfam" id="PF23622">
    <property type="entry name" value="LRR_At1g61320_AtMIF1"/>
    <property type="match status" value="1"/>
</dbReference>
<dbReference type="InterPro" id="IPR002885">
    <property type="entry name" value="PPR_rpt"/>
</dbReference>
<reference evidence="4 5" key="1">
    <citation type="submission" date="2018-10" db="EMBL/GenBank/DDBJ databases">
        <title>A high-quality apple genome assembly.</title>
        <authorList>
            <person name="Hu J."/>
        </authorList>
    </citation>
    <scope>NUCLEOTIDE SEQUENCE [LARGE SCALE GENOMIC DNA]</scope>
    <source>
        <strain evidence="5">cv. HFTH1</strain>
        <tissue evidence="4">Young leaf</tissue>
    </source>
</reference>
<dbReference type="InterPro" id="IPR046960">
    <property type="entry name" value="PPR_At4g14850-like_plant"/>
</dbReference>
<dbReference type="Gene3D" id="3.80.10.10">
    <property type="entry name" value="Ribonuclease Inhibitor"/>
    <property type="match status" value="1"/>
</dbReference>
<dbReference type="PANTHER" id="PTHR47926">
    <property type="entry name" value="PENTATRICOPEPTIDE REPEAT-CONTAINING PROTEIN"/>
    <property type="match status" value="1"/>
</dbReference>
<dbReference type="CDD" id="cd22160">
    <property type="entry name" value="F-box_AtFBL13-like"/>
    <property type="match status" value="1"/>
</dbReference>
<dbReference type="Gene3D" id="1.20.1280.50">
    <property type="match status" value="1"/>
</dbReference>
<dbReference type="InterPro" id="IPR032675">
    <property type="entry name" value="LRR_dom_sf"/>
</dbReference>
<dbReference type="Gene3D" id="1.25.40.10">
    <property type="entry name" value="Tetratricopeptide repeat domain"/>
    <property type="match status" value="3"/>
</dbReference>
<keyword evidence="5" id="KW-1185">Reference proteome</keyword>
<accession>A0A498J6W3</accession>
<dbReference type="AlphaFoldDB" id="A0A498J6W3"/>
<feature type="repeat" description="PPR" evidence="2">
    <location>
        <begin position="331"/>
        <end position="365"/>
    </location>
</feature>
<dbReference type="PROSITE" id="PS51375">
    <property type="entry name" value="PPR"/>
    <property type="match status" value="3"/>
</dbReference>
<dbReference type="NCBIfam" id="TIGR00756">
    <property type="entry name" value="PPR"/>
    <property type="match status" value="3"/>
</dbReference>
<keyword evidence="1" id="KW-0677">Repeat</keyword>